<reference evidence="2 3" key="1">
    <citation type="submission" date="2017-07" db="EMBL/GenBank/DDBJ databases">
        <title>Draft Genome Sequences of Select Purple Nonsulfur Bacteria.</title>
        <authorList>
            <person name="Lasarre B."/>
            <person name="Mckinlay J.B."/>
        </authorList>
    </citation>
    <scope>NUCLEOTIDE SEQUENCE [LARGE SCALE GENOMIC DNA]</scope>
    <source>
        <strain evidence="2 3">DSM 5909</strain>
    </source>
</reference>
<dbReference type="InterPro" id="IPR012373">
    <property type="entry name" value="Ferrdict_sens_TM"/>
</dbReference>
<dbReference type="PANTHER" id="PTHR30273">
    <property type="entry name" value="PERIPLASMIC SIGNAL SENSOR AND SIGMA FACTOR ACTIVATOR FECR-RELATED"/>
    <property type="match status" value="1"/>
</dbReference>
<gene>
    <name evidence="2" type="ORF">CH341_29575</name>
</gene>
<comment type="caution">
    <text evidence="2">The sequence shown here is derived from an EMBL/GenBank/DDBJ whole genome shotgun (WGS) entry which is preliminary data.</text>
</comment>
<dbReference type="AlphaFoldDB" id="A0A327KGD8"/>
<dbReference type="Gene3D" id="2.60.120.1440">
    <property type="match status" value="1"/>
</dbReference>
<evidence type="ECO:0000259" key="1">
    <source>
        <dbReference type="Pfam" id="PF04773"/>
    </source>
</evidence>
<dbReference type="Proteomes" id="UP000249130">
    <property type="component" value="Unassembled WGS sequence"/>
</dbReference>
<dbReference type="EMBL" id="NPEX01000444">
    <property type="protein sequence ID" value="RAI37467.1"/>
    <property type="molecule type" value="Genomic_DNA"/>
</dbReference>
<dbReference type="InterPro" id="IPR006860">
    <property type="entry name" value="FecR"/>
</dbReference>
<name>A0A327KGD8_9BRAD</name>
<feature type="domain" description="FecR protein" evidence="1">
    <location>
        <begin position="8"/>
        <end position="88"/>
    </location>
</feature>
<proteinExistence type="predicted"/>
<dbReference type="Pfam" id="PF04773">
    <property type="entry name" value="FecR"/>
    <property type="match status" value="1"/>
</dbReference>
<organism evidence="2 3">
    <name type="scientific">Rhodoplanes roseus</name>
    <dbReference type="NCBI Taxonomy" id="29409"/>
    <lineage>
        <taxon>Bacteria</taxon>
        <taxon>Pseudomonadati</taxon>
        <taxon>Pseudomonadota</taxon>
        <taxon>Alphaproteobacteria</taxon>
        <taxon>Hyphomicrobiales</taxon>
        <taxon>Nitrobacteraceae</taxon>
        <taxon>Rhodoplanes</taxon>
    </lineage>
</organism>
<accession>A0A327KGD8</accession>
<evidence type="ECO:0000313" key="3">
    <source>
        <dbReference type="Proteomes" id="UP000249130"/>
    </source>
</evidence>
<dbReference type="PANTHER" id="PTHR30273:SF2">
    <property type="entry name" value="PROTEIN FECR"/>
    <property type="match status" value="1"/>
</dbReference>
<evidence type="ECO:0000313" key="2">
    <source>
        <dbReference type="EMBL" id="RAI37467.1"/>
    </source>
</evidence>
<protein>
    <recommendedName>
        <fullName evidence="1">FecR protein domain-containing protein</fullName>
    </recommendedName>
</protein>
<keyword evidence="3" id="KW-1185">Reference proteome</keyword>
<dbReference type="GO" id="GO:0016989">
    <property type="term" value="F:sigma factor antagonist activity"/>
    <property type="evidence" value="ECO:0007669"/>
    <property type="project" value="TreeGrafter"/>
</dbReference>
<sequence>MTLRARADVITGTGEVRRVPLPDGSAATLGPDSALRLAFTPGARTVDLLAGMVYVDVAPQAGAPFRAVCGPLTVVALGTAFEVSHDASWLTAAADTGRIAVRLDRGTGPFETTLEPGDWLAFDESARSTASGSRDAGLRAAWRDNVVVAEREPIAVVVARIARWHPGRVVVAPGFGDRRVSGIFDLRDPRRALEAVVAPFDGHVRDLSPWLTVLSKI</sequence>